<feature type="signal peptide" evidence="1">
    <location>
        <begin position="1"/>
        <end position="20"/>
    </location>
</feature>
<evidence type="ECO:0000313" key="6">
    <source>
        <dbReference type="Proteomes" id="UP000044602"/>
    </source>
</evidence>
<evidence type="ECO:0000259" key="2">
    <source>
        <dbReference type="Pfam" id="PF03068"/>
    </source>
</evidence>
<dbReference type="OrthoDB" id="5102063at2759"/>
<dbReference type="GO" id="GO:0004668">
    <property type="term" value="F:protein-arginine deiminase activity"/>
    <property type="evidence" value="ECO:0007669"/>
    <property type="project" value="InterPro"/>
</dbReference>
<name>A0A0G4KGT3_VERLO</name>
<evidence type="ECO:0000256" key="1">
    <source>
        <dbReference type="SAM" id="SignalP"/>
    </source>
</evidence>
<organism evidence="3 6">
    <name type="scientific">Verticillium longisporum</name>
    <name type="common">Verticillium dahliae var. longisporum</name>
    <dbReference type="NCBI Taxonomy" id="100787"/>
    <lineage>
        <taxon>Eukaryota</taxon>
        <taxon>Fungi</taxon>
        <taxon>Dikarya</taxon>
        <taxon>Ascomycota</taxon>
        <taxon>Pezizomycotina</taxon>
        <taxon>Sordariomycetes</taxon>
        <taxon>Hypocreomycetidae</taxon>
        <taxon>Glomerellales</taxon>
        <taxon>Plectosphaerellaceae</taxon>
        <taxon>Verticillium</taxon>
    </lineage>
</organism>
<evidence type="ECO:0000313" key="3">
    <source>
        <dbReference type="EMBL" id="CRJ95350.1"/>
    </source>
</evidence>
<keyword evidence="6" id="KW-1185">Reference proteome</keyword>
<dbReference type="PANTHER" id="PTHR10837:SF8">
    <property type="entry name" value="PROTEIN-ARGININE DEIMINASE"/>
    <property type="match status" value="1"/>
</dbReference>
<dbReference type="Proteomes" id="UP000044602">
    <property type="component" value="Unassembled WGS sequence"/>
</dbReference>
<dbReference type="Pfam" id="PF03068">
    <property type="entry name" value="PAD"/>
    <property type="match status" value="1"/>
</dbReference>
<dbReference type="GO" id="GO:0005737">
    <property type="term" value="C:cytoplasm"/>
    <property type="evidence" value="ECO:0007669"/>
    <property type="project" value="InterPro"/>
</dbReference>
<dbReference type="EMBL" id="CVQI01011113">
    <property type="protein sequence ID" value="CRK20661.1"/>
    <property type="molecule type" value="Genomic_DNA"/>
</dbReference>
<gene>
    <name evidence="3" type="ORF">BN1708_002011</name>
    <name evidence="4" type="ORF">BN1723_002629</name>
    <name evidence="5" type="ORF">HYQ45_013293</name>
</gene>
<protein>
    <submittedName>
        <fullName evidence="5">Protein-arginine deiminase type-4 like protein</fullName>
    </submittedName>
</protein>
<dbReference type="InterPro" id="IPR036556">
    <property type="entry name" value="PAD_central_sf"/>
</dbReference>
<dbReference type="STRING" id="100787.A0A0G4KGT3"/>
<feature type="domain" description="Protein-arginine deiminase C-terminal" evidence="2">
    <location>
        <begin position="201"/>
        <end position="632"/>
    </location>
</feature>
<dbReference type="Gene3D" id="3.75.10.10">
    <property type="entry name" value="L-arginine/glycine Amidinotransferase, Chain A"/>
    <property type="match status" value="1"/>
</dbReference>
<dbReference type="InterPro" id="IPR004303">
    <property type="entry name" value="PAD"/>
</dbReference>
<dbReference type="SUPFAM" id="SSF55909">
    <property type="entry name" value="Pentein"/>
    <property type="match status" value="1"/>
</dbReference>
<keyword evidence="1" id="KW-0732">Signal</keyword>
<dbReference type="Proteomes" id="UP000045706">
    <property type="component" value="Unassembled WGS sequence"/>
</dbReference>
<reference evidence="6 7" key="1">
    <citation type="submission" date="2015-05" db="EMBL/GenBank/DDBJ databases">
        <authorList>
            <person name="Fogelqvist Johan"/>
        </authorList>
    </citation>
    <scope>NUCLEOTIDE SEQUENCE [LARGE SCALE GENOMIC DNA]</scope>
    <source>
        <strain evidence="3">VL1</strain>
        <strain evidence="4">VL2</strain>
    </source>
</reference>
<dbReference type="Proteomes" id="UP000689129">
    <property type="component" value="Unassembled WGS sequence"/>
</dbReference>
<sequence length="632" mass="68497">MKINFQTAALALACAPLACALNVTILADTNRDGIIDAKTDAEKKDQWTETRGALFLPNIGDSGGRCTAEIDDVWDKLDPEADRLEKIRILNNATNSCNDASDNVQRNPKYLAPILVLANCKVSASATGSVHVTNDLAAKSVRIFQKDGDAWKYIAADHIFTAQELRKGMSLGIDARDVRRAGGWDGTAVVHMTVTDGGKEATDAVAFRVAPVLTHHHAQGVERVFTTASLEENDAQAYFVQNLEKSVAAAGLKDPVYLMENGDIWTQDYFETGYASIPGPDGPVVIRILIRSAQWYRPGGIEVFERLRSDSVGAVQELVDGDTIDSMGNLETIPPYTHNGKSYPAGRIIMGAWDGVKPLIFSFLEAQGFQAPLALDTSWLYVGHVDEFLQFLPADNKRGWILMADDPHAGLELLKRASRNGHGGVRAVSRSPMPGDYDCLPIQTVDQILALADLATITDNVAARIEGNLATLKRETGLTDAEIFRVPATFYPVDRTSFTCGNSTGNATLAVRDNKLLKGGPAARAQSIVDAALPPSAKGIVRRQTSFGQQVSALFPGAINGIVLTNHSVLAPNPWGPVIDGVDIIAEAVTAAYARASFKVAYMDNWFSHHMRLGEVHCGSNTWRDTSTPWWE</sequence>
<dbReference type="EMBL" id="CVQH01001113">
    <property type="protein sequence ID" value="CRJ95350.1"/>
    <property type="molecule type" value="Genomic_DNA"/>
</dbReference>
<proteinExistence type="predicted"/>
<evidence type="ECO:0000313" key="4">
    <source>
        <dbReference type="EMBL" id="CRK20661.1"/>
    </source>
</evidence>
<dbReference type="PANTHER" id="PTHR10837">
    <property type="entry name" value="PEPTIDYLARGININE DEIMINASE"/>
    <property type="match status" value="1"/>
</dbReference>
<dbReference type="GO" id="GO:0005509">
    <property type="term" value="F:calcium ion binding"/>
    <property type="evidence" value="ECO:0007669"/>
    <property type="project" value="InterPro"/>
</dbReference>
<dbReference type="InterPro" id="IPR013530">
    <property type="entry name" value="PAD_C"/>
</dbReference>
<evidence type="ECO:0000313" key="5">
    <source>
        <dbReference type="EMBL" id="KAG7125290.1"/>
    </source>
</evidence>
<dbReference type="SUPFAM" id="SSF110083">
    <property type="entry name" value="Peptidylarginine deiminase Pad4, middle domain"/>
    <property type="match status" value="1"/>
</dbReference>
<evidence type="ECO:0000313" key="7">
    <source>
        <dbReference type="Proteomes" id="UP000045706"/>
    </source>
</evidence>
<dbReference type="AlphaFoldDB" id="A0A0G4KGT3"/>
<feature type="chain" id="PRO_5007404608" evidence="1">
    <location>
        <begin position="21"/>
        <end position="632"/>
    </location>
</feature>
<reference evidence="5" key="2">
    <citation type="journal article" date="2021" name="Mol. Plant Pathol.">
        <title>A 20-kb lineage-specific genomic region tames virulence in pathogenic amphidiploid Verticillium longisporum.</title>
        <authorList>
            <person name="Harting R."/>
            <person name="Starke J."/>
            <person name="Kusch H."/>
            <person name="Poggeler S."/>
            <person name="Maurus I."/>
            <person name="Schluter R."/>
            <person name="Landesfeind M."/>
            <person name="Bulla I."/>
            <person name="Nowrousian M."/>
            <person name="de Jonge R."/>
            <person name="Stahlhut G."/>
            <person name="Hoff K.J."/>
            <person name="Asshauer K.P."/>
            <person name="Thurmer A."/>
            <person name="Stanke M."/>
            <person name="Daniel R."/>
            <person name="Morgenstern B."/>
            <person name="Thomma B.P.H.J."/>
            <person name="Kronstad J.W."/>
            <person name="Braus-Stromeyer S.A."/>
            <person name="Braus G.H."/>
        </authorList>
    </citation>
    <scope>NUCLEOTIDE SEQUENCE</scope>
    <source>
        <strain evidence="5">Vl32</strain>
    </source>
</reference>
<dbReference type="EMBL" id="JAEMWZ010000318">
    <property type="protein sequence ID" value="KAG7125290.1"/>
    <property type="molecule type" value="Genomic_DNA"/>
</dbReference>
<accession>A0A0G4KGT3</accession>